<dbReference type="InterPro" id="IPR031651">
    <property type="entry name" value="DUF4709"/>
</dbReference>
<evidence type="ECO:0000313" key="6">
    <source>
        <dbReference type="RefSeq" id="XP_040611346.1"/>
    </source>
</evidence>
<keyword evidence="5" id="KW-1185">Reference proteome</keyword>
<accession>A0ABM2YCV0</accession>
<feature type="compositionally biased region" description="Low complexity" evidence="2">
    <location>
        <begin position="347"/>
        <end position="356"/>
    </location>
</feature>
<protein>
    <submittedName>
        <fullName evidence="6">Uncharacterized protein C10orf67 homolog, mitochondrial isoform X1</fullName>
    </submittedName>
</protein>
<dbReference type="GeneID" id="101843972"/>
<evidence type="ECO:0000313" key="5">
    <source>
        <dbReference type="Proteomes" id="UP000886700"/>
    </source>
</evidence>
<organism evidence="5 6">
    <name type="scientific">Mesocricetus auratus</name>
    <name type="common">Golden hamster</name>
    <dbReference type="NCBI Taxonomy" id="10036"/>
    <lineage>
        <taxon>Eukaryota</taxon>
        <taxon>Metazoa</taxon>
        <taxon>Chordata</taxon>
        <taxon>Craniata</taxon>
        <taxon>Vertebrata</taxon>
        <taxon>Euteleostomi</taxon>
        <taxon>Mammalia</taxon>
        <taxon>Eutheria</taxon>
        <taxon>Euarchontoglires</taxon>
        <taxon>Glires</taxon>
        <taxon>Rodentia</taxon>
        <taxon>Myomorpha</taxon>
        <taxon>Muroidea</taxon>
        <taxon>Cricetidae</taxon>
        <taxon>Cricetinae</taxon>
        <taxon>Mesocricetus</taxon>
    </lineage>
</organism>
<dbReference type="Proteomes" id="UP000886700">
    <property type="component" value="Unplaced"/>
</dbReference>
<feature type="region of interest" description="Disordered" evidence="2">
    <location>
        <begin position="318"/>
        <end position="357"/>
    </location>
</feature>
<sequence>MTEADTENSEYRLKTQGCRKILETLEGAIEQFRYNPRLTISDNLKVGFFTSDHATQTDSSEILPLKDLTQSTENLIQMITSLQVDFGFLKDLVQLKFEDRLKEESWKILGVLQDRISEMKKYYRQSEDTLRKSFQQQLSDAIAVIKGMYKKFFEIEEEKAALQDAANMKMSALARKLKEKEEILKSLKEELEQYEEIGFGKIDSFAKESGSPRPVSEKEFMEYKTENERLLQMIAVLEEEAQANVKENAMLEDEIMCLKEMSDQDQRTIQKLMDSRDRLRYELDCEKLAIQDLINKQKEDMELRRKYASIAMKKTTKGRDSTFYSRPSSRQSKSVTPISDTQHFVRPPSASLSMSPKLKKKMPKKYIGAAFVSAASASDTAAPEAATAPAAVTSPVVPAAGPPLVTDLLSRSEKEKHITFLLPQMMPEELMIKLQVVKDEDKRALQDEIKALKTALENANKKMERIRKESDQINKNWERKFIILRNSFHVLKDEMFTRHTLFRQFAMIADTSFNYIKVKPLYVNSTMNESSPPTNVFHPAVVEHKFVDIPSDQVTYAHLPKAIMTSLDYAEAPELRTFKDTAPLSRLLNHVYFLPLGTHLLLSIP</sequence>
<keyword evidence="1" id="KW-0175">Coiled coil</keyword>
<evidence type="ECO:0000259" key="4">
    <source>
        <dbReference type="Pfam" id="PF15852"/>
    </source>
</evidence>
<dbReference type="InterPro" id="IPR040119">
    <property type="entry name" value="C10orf67-like"/>
</dbReference>
<proteinExistence type="predicted"/>
<dbReference type="RefSeq" id="XP_040611346.1">
    <property type="nucleotide sequence ID" value="XM_040755412.1"/>
</dbReference>
<name>A0ABM2YCV0_MESAU</name>
<dbReference type="Pfam" id="PF15821">
    <property type="entry name" value="DUF4709"/>
    <property type="match status" value="1"/>
</dbReference>
<feature type="domain" description="DUF4724" evidence="4">
    <location>
        <begin position="495"/>
        <end position="562"/>
    </location>
</feature>
<dbReference type="InterPro" id="IPR031711">
    <property type="entry name" value="DUF4724"/>
</dbReference>
<feature type="coiled-coil region" evidence="1">
    <location>
        <begin position="442"/>
        <end position="476"/>
    </location>
</feature>
<gene>
    <name evidence="6" type="primary">CUNH10orf67</name>
</gene>
<evidence type="ECO:0000256" key="1">
    <source>
        <dbReference type="SAM" id="Coils"/>
    </source>
</evidence>
<feature type="domain" description="DUF4709" evidence="3">
    <location>
        <begin position="37"/>
        <end position="146"/>
    </location>
</feature>
<dbReference type="Pfam" id="PF15852">
    <property type="entry name" value="DUF4724"/>
    <property type="match status" value="1"/>
</dbReference>
<dbReference type="PANTHER" id="PTHR22382">
    <property type="entry name" value="RIKEN CDNA 4921504E06 GENE"/>
    <property type="match status" value="1"/>
</dbReference>
<feature type="coiled-coil region" evidence="1">
    <location>
        <begin position="170"/>
        <end position="254"/>
    </location>
</feature>
<feature type="compositionally biased region" description="Polar residues" evidence="2">
    <location>
        <begin position="322"/>
        <end position="342"/>
    </location>
</feature>
<dbReference type="PANTHER" id="PTHR22382:SF7">
    <property type="entry name" value="RIKEN CDNA 4921504E06 GENE"/>
    <property type="match status" value="1"/>
</dbReference>
<reference evidence="6" key="1">
    <citation type="submission" date="2025-08" db="UniProtKB">
        <authorList>
            <consortium name="RefSeq"/>
        </authorList>
    </citation>
    <scope>IDENTIFICATION</scope>
    <source>
        <tissue evidence="6">Liver</tissue>
    </source>
</reference>
<evidence type="ECO:0000259" key="3">
    <source>
        <dbReference type="Pfam" id="PF15821"/>
    </source>
</evidence>
<evidence type="ECO:0000256" key="2">
    <source>
        <dbReference type="SAM" id="MobiDB-lite"/>
    </source>
</evidence>